<keyword evidence="4 7" id="KW-0812">Transmembrane</keyword>
<evidence type="ECO:0000313" key="10">
    <source>
        <dbReference type="Proteomes" id="UP000050482"/>
    </source>
</evidence>
<feature type="transmembrane region" description="Helical" evidence="7">
    <location>
        <begin position="272"/>
        <end position="290"/>
    </location>
</feature>
<feature type="transmembrane region" description="Helical" evidence="7">
    <location>
        <begin position="52"/>
        <end position="71"/>
    </location>
</feature>
<dbReference type="OrthoDB" id="569695at2"/>
<accession>A0A0P9CVN7</accession>
<comment type="similarity">
    <text evidence="2">Belongs to the acyltransferase 3 family.</text>
</comment>
<evidence type="ECO:0000259" key="8">
    <source>
        <dbReference type="Pfam" id="PF01757"/>
    </source>
</evidence>
<keyword evidence="3" id="KW-1003">Cell membrane</keyword>
<keyword evidence="6 7" id="KW-0472">Membrane</keyword>
<feature type="transmembrane region" description="Helical" evidence="7">
    <location>
        <begin position="130"/>
        <end position="149"/>
    </location>
</feature>
<feature type="transmembrane region" description="Helical" evidence="7">
    <location>
        <begin position="12"/>
        <end position="32"/>
    </location>
</feature>
<feature type="transmembrane region" description="Helical" evidence="7">
    <location>
        <begin position="83"/>
        <end position="101"/>
    </location>
</feature>
<dbReference type="EMBL" id="LJCO01000045">
    <property type="protein sequence ID" value="KPV43791.1"/>
    <property type="molecule type" value="Genomic_DNA"/>
</dbReference>
<gene>
    <name evidence="9" type="ORF">AN477_10430</name>
</gene>
<dbReference type="STRING" id="471514.AN477_10430"/>
<sequence>MAKRHLYEVDLMRAFIMLSVLSVHTTSFFNSMNTDMTGGFLTLGALITSLHYTREGFMFMTGLVLFVTYYRKEFRTVSFFKKRFLLIVIPYIVFNMLYILFEGFYVRNFSWTPDYLWHQLVQSLVTGDQFFLYYILVSMQLYLVFPLLLRGMRKFERWHLHIFIGSFVLQLALMAFNKFVLMHVSVVHLPPVIKQLDLYRDTFVLTYQFWFVAGAIVAAHYERILSFADKHVRALRMALVIGLAVLWGHYLLDRLVLHESEVLSELVLQPIMIPYALIATVNMWYAGVQWARRREQKGWVPFSRFVQLAANASFGIFLLQPFPLHYMEETIGWLHSLGAPLWLHYSLLPFCILFVYFSGMVVAHYVGRVPILAYIVGRKVNYPKRQPHPVSATRTA</sequence>
<comment type="caution">
    <text evidence="9">The sequence shown here is derived from an EMBL/GenBank/DDBJ whole genome shotgun (WGS) entry which is preliminary data.</text>
</comment>
<feature type="transmembrane region" description="Helical" evidence="7">
    <location>
        <begin position="302"/>
        <end position="322"/>
    </location>
</feature>
<dbReference type="InterPro" id="IPR002656">
    <property type="entry name" value="Acyl_transf_3_dom"/>
</dbReference>
<evidence type="ECO:0000256" key="6">
    <source>
        <dbReference type="ARBA" id="ARBA00023136"/>
    </source>
</evidence>
<dbReference type="PANTHER" id="PTHR40074">
    <property type="entry name" value="O-ACETYLTRANSFERASE WECH"/>
    <property type="match status" value="1"/>
</dbReference>
<feature type="transmembrane region" description="Helical" evidence="7">
    <location>
        <begin position="342"/>
        <end position="366"/>
    </location>
</feature>
<name>A0A0P9CVN7_9BACL</name>
<evidence type="ECO:0000313" key="9">
    <source>
        <dbReference type="EMBL" id="KPV43791.1"/>
    </source>
</evidence>
<feature type="transmembrane region" description="Helical" evidence="7">
    <location>
        <begin position="161"/>
        <end position="184"/>
    </location>
</feature>
<feature type="domain" description="Acyltransferase 3" evidence="8">
    <location>
        <begin position="7"/>
        <end position="358"/>
    </location>
</feature>
<evidence type="ECO:0000256" key="1">
    <source>
        <dbReference type="ARBA" id="ARBA00004651"/>
    </source>
</evidence>
<keyword evidence="9" id="KW-0012">Acyltransferase</keyword>
<evidence type="ECO:0000256" key="3">
    <source>
        <dbReference type="ARBA" id="ARBA00022475"/>
    </source>
</evidence>
<proteinExistence type="inferred from homology"/>
<dbReference type="Proteomes" id="UP000050482">
    <property type="component" value="Unassembled WGS sequence"/>
</dbReference>
<protein>
    <submittedName>
        <fullName evidence="9">Acyltransferase</fullName>
    </submittedName>
</protein>
<dbReference type="RefSeq" id="WP_054969097.1">
    <property type="nucleotide sequence ID" value="NZ_LJCO01000045.1"/>
</dbReference>
<comment type="subcellular location">
    <subcellularLocation>
        <location evidence="1">Cell membrane</location>
        <topology evidence="1">Multi-pass membrane protein</topology>
    </subcellularLocation>
</comment>
<dbReference type="GO" id="GO:0009246">
    <property type="term" value="P:enterobacterial common antigen biosynthetic process"/>
    <property type="evidence" value="ECO:0007669"/>
    <property type="project" value="TreeGrafter"/>
</dbReference>
<evidence type="ECO:0000256" key="7">
    <source>
        <dbReference type="SAM" id="Phobius"/>
    </source>
</evidence>
<dbReference type="PATRIC" id="fig|471514.4.peg.5141"/>
<feature type="transmembrane region" description="Helical" evidence="7">
    <location>
        <begin position="234"/>
        <end position="252"/>
    </location>
</feature>
<dbReference type="AlphaFoldDB" id="A0A0P9CVN7"/>
<evidence type="ECO:0000256" key="4">
    <source>
        <dbReference type="ARBA" id="ARBA00022692"/>
    </source>
</evidence>
<feature type="transmembrane region" description="Helical" evidence="7">
    <location>
        <begin position="204"/>
        <end position="222"/>
    </location>
</feature>
<evidence type="ECO:0000256" key="5">
    <source>
        <dbReference type="ARBA" id="ARBA00022989"/>
    </source>
</evidence>
<organism evidence="9 10">
    <name type="scientific">Alicyclobacillus ferrooxydans</name>
    <dbReference type="NCBI Taxonomy" id="471514"/>
    <lineage>
        <taxon>Bacteria</taxon>
        <taxon>Bacillati</taxon>
        <taxon>Bacillota</taxon>
        <taxon>Bacilli</taxon>
        <taxon>Bacillales</taxon>
        <taxon>Alicyclobacillaceae</taxon>
        <taxon>Alicyclobacillus</taxon>
    </lineage>
</organism>
<dbReference type="Pfam" id="PF01757">
    <property type="entry name" value="Acyl_transf_3"/>
    <property type="match status" value="1"/>
</dbReference>
<keyword evidence="9" id="KW-0808">Transferase</keyword>
<keyword evidence="5 7" id="KW-1133">Transmembrane helix</keyword>
<keyword evidence="10" id="KW-1185">Reference proteome</keyword>
<reference evidence="9 10" key="1">
    <citation type="submission" date="2015-09" db="EMBL/GenBank/DDBJ databases">
        <title>Draft genome sequence of Alicyclobacillus ferrooxydans DSM 22381.</title>
        <authorList>
            <person name="Hemp J."/>
        </authorList>
    </citation>
    <scope>NUCLEOTIDE SEQUENCE [LARGE SCALE GENOMIC DNA]</scope>
    <source>
        <strain evidence="9 10">TC-34</strain>
    </source>
</reference>
<dbReference type="GO" id="GO:0016413">
    <property type="term" value="F:O-acetyltransferase activity"/>
    <property type="evidence" value="ECO:0007669"/>
    <property type="project" value="TreeGrafter"/>
</dbReference>
<dbReference type="PANTHER" id="PTHR40074:SF2">
    <property type="entry name" value="O-ACETYLTRANSFERASE WECH"/>
    <property type="match status" value="1"/>
</dbReference>
<dbReference type="GO" id="GO:0005886">
    <property type="term" value="C:plasma membrane"/>
    <property type="evidence" value="ECO:0007669"/>
    <property type="project" value="UniProtKB-SubCell"/>
</dbReference>
<evidence type="ECO:0000256" key="2">
    <source>
        <dbReference type="ARBA" id="ARBA00007400"/>
    </source>
</evidence>